<accession>A0A7S7LY64</accession>
<evidence type="ECO:0000313" key="3">
    <source>
        <dbReference type="Proteomes" id="UP000593836"/>
    </source>
</evidence>
<dbReference type="Gene3D" id="2.30.30.760">
    <property type="match status" value="1"/>
</dbReference>
<gene>
    <name evidence="2" type="primary">flgA</name>
    <name evidence="2" type="ORF">HUE87_06795</name>
</gene>
<keyword evidence="2" id="KW-0966">Cell projection</keyword>
<dbReference type="KEGG" id="smas:HUE87_06795"/>
<evidence type="ECO:0000313" key="2">
    <source>
        <dbReference type="EMBL" id="QOY53627.1"/>
    </source>
</evidence>
<feature type="domain" description="Flagella basal body P-ring formation protein FlgA SAF" evidence="1">
    <location>
        <begin position="169"/>
        <end position="287"/>
    </location>
</feature>
<dbReference type="GO" id="GO:0044780">
    <property type="term" value="P:bacterial-type flagellum assembly"/>
    <property type="evidence" value="ECO:0007669"/>
    <property type="project" value="InterPro"/>
</dbReference>
<reference evidence="2 3" key="1">
    <citation type="submission" date="2020-05" db="EMBL/GenBank/DDBJ databases">
        <title>Sulfurimonas marisnigri, sp. nov., and Sulfurimonas baltica, sp. nov., manganese oxide reducing chemolithoautotrophs of the class Epsilonproteobacteria isolated from the pelagic redoxclines of the Black and Baltic Seas and emended description of the genus Sulfurimonas.</title>
        <authorList>
            <person name="Henkel J.V."/>
            <person name="Laudan C."/>
            <person name="Werner J."/>
            <person name="Neu T."/>
            <person name="Plewe S."/>
            <person name="Sproer C."/>
            <person name="Bunk B."/>
            <person name="Schulz-Vogt H.N."/>
        </authorList>
    </citation>
    <scope>NUCLEOTIDE SEQUENCE [LARGE SCALE GENOMIC DNA]</scope>
    <source>
        <strain evidence="2 3">SoZ1</strain>
    </source>
</reference>
<dbReference type="PANTHER" id="PTHR36307:SF1">
    <property type="entry name" value="FLAGELLA BASAL BODY P-RING FORMATION PROTEIN FLGA"/>
    <property type="match status" value="1"/>
</dbReference>
<evidence type="ECO:0000259" key="1">
    <source>
        <dbReference type="Pfam" id="PF13144"/>
    </source>
</evidence>
<dbReference type="InterPro" id="IPR017585">
    <property type="entry name" value="SAF_FlgA"/>
</dbReference>
<dbReference type="AlphaFoldDB" id="A0A7S7LY64"/>
<dbReference type="Proteomes" id="UP000593836">
    <property type="component" value="Chromosome"/>
</dbReference>
<organism evidence="2 3">
    <name type="scientific">Candidatus Sulfurimonas marisnigri</name>
    <dbReference type="NCBI Taxonomy" id="2740405"/>
    <lineage>
        <taxon>Bacteria</taxon>
        <taxon>Pseudomonadati</taxon>
        <taxon>Campylobacterota</taxon>
        <taxon>Epsilonproteobacteria</taxon>
        <taxon>Campylobacterales</taxon>
        <taxon>Sulfurimonadaceae</taxon>
        <taxon>Sulfurimonas</taxon>
    </lineage>
</organism>
<dbReference type="InterPro" id="IPR039246">
    <property type="entry name" value="Flagellar_FlgA"/>
</dbReference>
<dbReference type="RefSeq" id="WP_194365462.1">
    <property type="nucleotide sequence ID" value="NZ_CP054493.1"/>
</dbReference>
<name>A0A7S7LY64_9BACT</name>
<dbReference type="Pfam" id="PF13144">
    <property type="entry name" value="ChapFlgA"/>
    <property type="match status" value="1"/>
</dbReference>
<sequence>MLAKTFFSLLISLTLYSNNTLNKTYHVNTKDINLSHIIPHVKSDLKLFSIEKSKHTKRVKTKDLLKTLKKLGYTDYNSKSSYTNFKLKSPIDTSKIELKLINYYQSKYENINITNIFIEPRGYLASLPNNYTVNIRDRNYLSKSGVLDIKTSNNKKIFFNYNITATLSVYKTRKKMKKDAQLSAINVNKKRVVLDKFVDKPIQNVTKGKYQSKRHISKNKILTIRDVEAFNVVKRGSLINISLRSDNMSINFSAKALQEGKINDIIRVQKSNGKKIKVRIIGKNRAEMQ</sequence>
<proteinExistence type="predicted"/>
<keyword evidence="2" id="KW-0282">Flagellum</keyword>
<keyword evidence="3" id="KW-1185">Reference proteome</keyword>
<dbReference type="PANTHER" id="PTHR36307">
    <property type="entry name" value="FLAGELLA BASAL BODY P-RING FORMATION PROTEIN FLGA"/>
    <property type="match status" value="1"/>
</dbReference>
<protein>
    <submittedName>
        <fullName evidence="2">Flagellar basal body P-ring formation protein FlgA</fullName>
    </submittedName>
</protein>
<dbReference type="NCBIfam" id="TIGR03170">
    <property type="entry name" value="flgA_cterm"/>
    <property type="match status" value="1"/>
</dbReference>
<dbReference type="EMBL" id="CP054493">
    <property type="protein sequence ID" value="QOY53627.1"/>
    <property type="molecule type" value="Genomic_DNA"/>
</dbReference>
<keyword evidence="2" id="KW-0969">Cilium</keyword>